<feature type="transmembrane region" description="Helical" evidence="10">
    <location>
        <begin position="96"/>
        <end position="118"/>
    </location>
</feature>
<feature type="region of interest" description="Disordered" evidence="9">
    <location>
        <begin position="818"/>
        <end position="858"/>
    </location>
</feature>
<dbReference type="PANTHER" id="PTHR24223:SF453">
    <property type="entry name" value="ABC TRANSPORTER"/>
    <property type="match status" value="1"/>
</dbReference>
<evidence type="ECO:0000256" key="9">
    <source>
        <dbReference type="SAM" id="MobiDB-lite"/>
    </source>
</evidence>
<protein>
    <submittedName>
        <fullName evidence="13">Uncharacterized protein</fullName>
    </submittedName>
</protein>
<feature type="transmembrane region" description="Helical" evidence="10">
    <location>
        <begin position="138"/>
        <end position="164"/>
    </location>
</feature>
<evidence type="ECO:0000256" key="6">
    <source>
        <dbReference type="ARBA" id="ARBA00022840"/>
    </source>
</evidence>
<feature type="region of interest" description="Disordered" evidence="9">
    <location>
        <begin position="890"/>
        <end position="951"/>
    </location>
</feature>
<dbReference type="GO" id="GO:0140359">
    <property type="term" value="F:ABC-type transporter activity"/>
    <property type="evidence" value="ECO:0007669"/>
    <property type="project" value="InterPro"/>
</dbReference>
<evidence type="ECO:0000313" key="14">
    <source>
        <dbReference type="Proteomes" id="UP000256970"/>
    </source>
</evidence>
<feature type="compositionally biased region" description="Low complexity" evidence="9">
    <location>
        <begin position="828"/>
        <end position="843"/>
    </location>
</feature>
<dbReference type="GO" id="GO:0005524">
    <property type="term" value="F:ATP binding"/>
    <property type="evidence" value="ECO:0007669"/>
    <property type="project" value="UniProtKB-KW"/>
</dbReference>
<feature type="domain" description="ABC transporter" evidence="11">
    <location>
        <begin position="1465"/>
        <end position="1705"/>
    </location>
</feature>
<dbReference type="SUPFAM" id="SSF90123">
    <property type="entry name" value="ABC transporter transmembrane region"/>
    <property type="match status" value="2"/>
</dbReference>
<dbReference type="InterPro" id="IPR027417">
    <property type="entry name" value="P-loop_NTPase"/>
</dbReference>
<evidence type="ECO:0000256" key="7">
    <source>
        <dbReference type="ARBA" id="ARBA00022989"/>
    </source>
</evidence>
<feature type="compositionally biased region" description="Low complexity" evidence="9">
    <location>
        <begin position="549"/>
        <end position="559"/>
    </location>
</feature>
<evidence type="ECO:0000256" key="8">
    <source>
        <dbReference type="ARBA" id="ARBA00023136"/>
    </source>
</evidence>
<feature type="region of interest" description="Disordered" evidence="9">
    <location>
        <begin position="502"/>
        <end position="559"/>
    </location>
</feature>
<dbReference type="PROSITE" id="PS50929">
    <property type="entry name" value="ABC_TM1F"/>
    <property type="match status" value="2"/>
</dbReference>
<dbReference type="CDD" id="cd03250">
    <property type="entry name" value="ABCC_MRP_domain1"/>
    <property type="match status" value="1"/>
</dbReference>
<dbReference type="FunFam" id="3.40.50.300:FF:000997">
    <property type="entry name" value="Multidrug resistance-associated protein 1"/>
    <property type="match status" value="1"/>
</dbReference>
<feature type="domain" description="ABC transporter" evidence="11">
    <location>
        <begin position="570"/>
        <end position="811"/>
    </location>
</feature>
<feature type="compositionally biased region" description="Low complexity" evidence="9">
    <location>
        <begin position="523"/>
        <end position="536"/>
    </location>
</feature>
<evidence type="ECO:0000256" key="5">
    <source>
        <dbReference type="ARBA" id="ARBA00022741"/>
    </source>
</evidence>
<comment type="similarity">
    <text evidence="2">Belongs to the ABC transporter superfamily. ABCC family. Conjugate transporter (TC 3.A.1.208) subfamily.</text>
</comment>
<evidence type="ECO:0000313" key="13">
    <source>
        <dbReference type="EMBL" id="SZX62418.1"/>
    </source>
</evidence>
<dbReference type="Proteomes" id="UP000256970">
    <property type="component" value="Unassembled WGS sequence"/>
</dbReference>
<evidence type="ECO:0000256" key="2">
    <source>
        <dbReference type="ARBA" id="ARBA00009726"/>
    </source>
</evidence>
<name>A0A383VA26_TETOB</name>
<feature type="compositionally biased region" description="Polar residues" evidence="9">
    <location>
        <begin position="537"/>
        <end position="548"/>
    </location>
</feature>
<dbReference type="Pfam" id="PF00664">
    <property type="entry name" value="ABC_membrane"/>
    <property type="match status" value="2"/>
</dbReference>
<dbReference type="Pfam" id="PF00005">
    <property type="entry name" value="ABC_tran"/>
    <property type="match status" value="2"/>
</dbReference>
<dbReference type="SUPFAM" id="SSF52540">
    <property type="entry name" value="P-loop containing nucleoside triphosphate hydrolases"/>
    <property type="match status" value="2"/>
</dbReference>
<dbReference type="InterPro" id="IPR003593">
    <property type="entry name" value="AAA+_ATPase"/>
</dbReference>
<evidence type="ECO:0000259" key="11">
    <source>
        <dbReference type="PROSITE" id="PS50893"/>
    </source>
</evidence>
<keyword evidence="8 10" id="KW-0472">Membrane</keyword>
<keyword evidence="14" id="KW-1185">Reference proteome</keyword>
<dbReference type="GO" id="GO:0016020">
    <property type="term" value="C:membrane"/>
    <property type="evidence" value="ECO:0007669"/>
    <property type="project" value="UniProtKB-SubCell"/>
</dbReference>
<feature type="transmembrane region" description="Helical" evidence="10">
    <location>
        <begin position="328"/>
        <end position="349"/>
    </location>
</feature>
<gene>
    <name evidence="13" type="ORF">BQ4739_LOCUS3006</name>
</gene>
<feature type="transmembrane region" description="Helical" evidence="10">
    <location>
        <begin position="241"/>
        <end position="261"/>
    </location>
</feature>
<dbReference type="FunFam" id="1.20.1560.10:FF:000010">
    <property type="entry name" value="Multidrug resistance-associated ABC transporter"/>
    <property type="match status" value="1"/>
</dbReference>
<evidence type="ECO:0000256" key="10">
    <source>
        <dbReference type="SAM" id="Phobius"/>
    </source>
</evidence>
<feature type="domain" description="ABC transmembrane type-1" evidence="12">
    <location>
        <begin position="102"/>
        <end position="365"/>
    </location>
</feature>
<dbReference type="PANTHER" id="PTHR24223">
    <property type="entry name" value="ATP-BINDING CASSETTE SUB-FAMILY C"/>
    <property type="match status" value="1"/>
</dbReference>
<keyword evidence="6" id="KW-0067">ATP-binding</keyword>
<feature type="transmembrane region" description="Helical" evidence="10">
    <location>
        <begin position="1270"/>
        <end position="1300"/>
    </location>
</feature>
<feature type="domain" description="ABC transmembrane type-1" evidence="12">
    <location>
        <begin position="1150"/>
        <end position="1427"/>
    </location>
</feature>
<evidence type="ECO:0000259" key="12">
    <source>
        <dbReference type="PROSITE" id="PS50929"/>
    </source>
</evidence>
<dbReference type="InterPro" id="IPR050173">
    <property type="entry name" value="ABC_transporter_C-like"/>
</dbReference>
<dbReference type="InterPro" id="IPR036640">
    <property type="entry name" value="ABC1_TM_sf"/>
</dbReference>
<feature type="transmembrane region" description="Helical" evidence="10">
    <location>
        <begin position="1144"/>
        <end position="1166"/>
    </location>
</feature>
<evidence type="ECO:0000256" key="3">
    <source>
        <dbReference type="ARBA" id="ARBA00022448"/>
    </source>
</evidence>
<dbReference type="STRING" id="3088.A0A383VA26"/>
<dbReference type="EMBL" id="FNXT01000225">
    <property type="protein sequence ID" value="SZX62418.1"/>
    <property type="molecule type" value="Genomic_DNA"/>
</dbReference>
<feature type="compositionally biased region" description="Polar residues" evidence="9">
    <location>
        <begin position="502"/>
        <end position="522"/>
    </location>
</feature>
<organism evidence="13 14">
    <name type="scientific">Tetradesmus obliquus</name>
    <name type="common">Green alga</name>
    <name type="synonym">Acutodesmus obliquus</name>
    <dbReference type="NCBI Taxonomy" id="3088"/>
    <lineage>
        <taxon>Eukaryota</taxon>
        <taxon>Viridiplantae</taxon>
        <taxon>Chlorophyta</taxon>
        <taxon>core chlorophytes</taxon>
        <taxon>Chlorophyceae</taxon>
        <taxon>CS clade</taxon>
        <taxon>Sphaeropleales</taxon>
        <taxon>Scenedesmaceae</taxon>
        <taxon>Tetradesmus</taxon>
    </lineage>
</organism>
<dbReference type="InterPro" id="IPR011527">
    <property type="entry name" value="ABC1_TM_dom"/>
</dbReference>
<dbReference type="PROSITE" id="PS00211">
    <property type="entry name" value="ABC_TRANSPORTER_1"/>
    <property type="match status" value="2"/>
</dbReference>
<dbReference type="InterPro" id="IPR044726">
    <property type="entry name" value="ABCC_6TM_D2"/>
</dbReference>
<accession>A0A383VA26</accession>
<feature type="compositionally biased region" description="Low complexity" evidence="9">
    <location>
        <begin position="890"/>
        <end position="908"/>
    </location>
</feature>
<dbReference type="InterPro" id="IPR003439">
    <property type="entry name" value="ABC_transporter-like_ATP-bd"/>
</dbReference>
<comment type="subcellular location">
    <subcellularLocation>
        <location evidence="1">Membrane</location>
        <topology evidence="1">Multi-pass membrane protein</topology>
    </subcellularLocation>
</comment>
<feature type="compositionally biased region" description="Acidic residues" evidence="9">
    <location>
        <begin position="818"/>
        <end position="827"/>
    </location>
</feature>
<feature type="compositionally biased region" description="Basic and acidic residues" evidence="9">
    <location>
        <begin position="909"/>
        <end position="934"/>
    </location>
</feature>
<feature type="transmembrane region" description="Helical" evidence="10">
    <location>
        <begin position="1370"/>
        <end position="1391"/>
    </location>
</feature>
<evidence type="ECO:0000256" key="1">
    <source>
        <dbReference type="ARBA" id="ARBA00004141"/>
    </source>
</evidence>
<dbReference type="CDD" id="cd18579">
    <property type="entry name" value="ABC_6TM_ABCC_D1"/>
    <property type="match status" value="1"/>
</dbReference>
<feature type="transmembrane region" description="Helical" evidence="10">
    <location>
        <begin position="215"/>
        <end position="235"/>
    </location>
</feature>
<dbReference type="Gene3D" id="3.40.50.300">
    <property type="entry name" value="P-loop containing nucleotide triphosphate hydrolases"/>
    <property type="match status" value="2"/>
</dbReference>
<sequence>MPHSQQQQQQQRSALEAAGLWSRISFSWVGPLIHKGWHSLQLDRDDAKFLLPQDTDAPQLSRQFEAAYGKLKANYAARRKRPNLTTLTLLRLYWPVLLHHSFWVLCEVGIRLLSPLALRHFLEWLQADSAAPGSTPVWLGWCWAIAVASGGVGMTLVHHQFFWIGMRMGFTMRQQVVAAIHAKVLRLNSAAVAHANSGTIINLASNDVRRFDEGFSFWLFCWAGPLEAALVLLMVSLELGFVPAICGMAAMLAVIPLQALLARTVAGLRRNTAARTDERVRLTGEVIQGCLAMKMLAWEDPFTKSISGIRRKEVSFSGRMAQIRGLNLSLQFCMTPVVAFVTFSVYIAMGNKLNLPSVFYALSLLRLPQLYLVYFAVIGFQYLTETFIAVQRIDKFLSMPEPPPPVYLRAKSAAAAANAAQTSNSKISAGGRVSVDLAGGSRGTGLLSRVVRRSLELQQQGLKAPAAAAAAAAADVVLSDHPDGYVELGGADYDWSTNVEEMAAQDTSNHPRSTSLVNSSTVPASPAGSAASGQPQHTSQGQSPSFLQAPNTLNTPNAANTTNTVAVDMVRAASAATAATSRSSMELPLGQTSRRTLTGVTLQVQPGELLAVVGEVGAGKSSLLAALLGELMPMQGPDGKVHGGPVVVGRVAYCSQVPWIMAASLKDNILFQAPFDKERYNSVINACALNQDLAELPAGDMTELGERGINLSGGQKARVALARAAYSAASVQLLDDPLSAVDPRVGRILFDKCIGPQGMLAGCTRVLVTHQRQFLPKCDRIAVLRHGCLLACGSWQQLLPLQLPELVGGAVTMSLDAAEEAAEEDEQQQQQQQGEDDSQAAAANGKQQESREQQAAAAAVGEELPAVFQAAAAKPFASAAAAAAAAGDTAQLSSGSSNAEDSSSSSSSDGDKSKKFPLSRERTMAPDINRRPADSSRPSGSSNGGSWWGFGSSLNPSRSMGRFVRSISRRFGSRRDTTKSAAAAAADASSDEDVFGDEPSEGVAARGGLASSFAYAQLAITRSISSLFVPPAYLPGGPLYAGPAAAAAAAPLQADSSKGFSRQDSRRGLALLAPVRSLVMLSHQASSLSRGVSVHAAAAAAAAAKDGSSNSAAAAAPVGQLVAAEKRETGSVSWKVYGAYAQQIGLVTSWLMLSALVLGQGVYLAADWWLAMWSASPTGQQLQMKWLLVYGLLTAGVITVSLLRSSLFFWASLRAATRLHNAMLLRMLRAPLSFFHTNPAGRVLNRFSNDQGRVDDMLPMALFDVLQTGFVCLGAFVLVAVAVPFILPVFAALLIAFYYFRQRYITTSREIKRWDATSRSPVYASFSATLKGLPTIRAYGAESHFQESFISHLSLNGQWWYAYLATARWIGFRLDLIATITLTMAVLLAMAVRTEVKAAILGLSLTHVLQLTGTLQWWTRQTVEVENNMTCVERMVEYTQLPQEPPRLAEGGAPPPPGWPASGSITYQSVTASYRPGLPPVLQNLSFHLKPGTSCGVVGRTGSGKSSLMLSLFRLIDVDAGRILLDGVDTASIALDSLRRQLAIIPQDPVLFSGTLHSNLDPWNQHDDAELWRVLAAVQLKSAIRAAGGLAVRMAEAGDNLSVGQRQLFCLARALLQEAKVLALDEATANVDRSTDALIQQSLRQFTSAEAGKDSGRVLLVIAHRIDTILDCDHLLVLSNGQLVEQGPPKELAAQTGAAGSGQPGIFASMVEAAKAAAAGHHH</sequence>
<evidence type="ECO:0000256" key="4">
    <source>
        <dbReference type="ARBA" id="ARBA00022692"/>
    </source>
</evidence>
<feature type="transmembrane region" description="Helical" evidence="10">
    <location>
        <begin position="1186"/>
        <end position="1213"/>
    </location>
</feature>
<dbReference type="Gene3D" id="1.20.1560.10">
    <property type="entry name" value="ABC transporter type 1, transmembrane domain"/>
    <property type="match status" value="2"/>
</dbReference>
<keyword evidence="5" id="KW-0547">Nucleotide-binding</keyword>
<keyword evidence="3" id="KW-0813">Transport</keyword>
<dbReference type="GO" id="GO:0016887">
    <property type="term" value="F:ATP hydrolysis activity"/>
    <property type="evidence" value="ECO:0007669"/>
    <property type="project" value="InterPro"/>
</dbReference>
<dbReference type="FunFam" id="3.40.50.300:FF:000163">
    <property type="entry name" value="Multidrug resistance-associated protein member 4"/>
    <property type="match status" value="1"/>
</dbReference>
<dbReference type="InterPro" id="IPR017871">
    <property type="entry name" value="ABC_transporter-like_CS"/>
</dbReference>
<proteinExistence type="inferred from homology"/>
<keyword evidence="7 10" id="KW-1133">Transmembrane helix</keyword>
<keyword evidence="4 10" id="KW-0812">Transmembrane</keyword>
<dbReference type="CDD" id="cd03244">
    <property type="entry name" value="ABCC_MRP_domain2"/>
    <property type="match status" value="1"/>
</dbReference>
<dbReference type="InterPro" id="IPR044746">
    <property type="entry name" value="ABCC_6TM_D1"/>
</dbReference>
<dbReference type="SMART" id="SM00382">
    <property type="entry name" value="AAA"/>
    <property type="match status" value="2"/>
</dbReference>
<dbReference type="PROSITE" id="PS50893">
    <property type="entry name" value="ABC_TRANSPORTER_2"/>
    <property type="match status" value="2"/>
</dbReference>
<reference evidence="13 14" key="1">
    <citation type="submission" date="2016-10" db="EMBL/GenBank/DDBJ databases">
        <authorList>
            <person name="Cai Z."/>
        </authorList>
    </citation>
    <scope>NUCLEOTIDE SEQUENCE [LARGE SCALE GENOMIC DNA]</scope>
</reference>
<dbReference type="CDD" id="cd18580">
    <property type="entry name" value="ABC_6TM_ABCC_D2"/>
    <property type="match status" value="1"/>
</dbReference>